<dbReference type="HOGENOM" id="CLU_021676_3_0_0"/>
<organism evidence="6 7">
    <name type="scientific">Rubinisphaera brasiliensis (strain ATCC 49424 / DSM 5305 / JCM 21570 / IAM 15109 / NBRC 103401 / IFAM 1448)</name>
    <name type="common">Planctomyces brasiliensis</name>
    <dbReference type="NCBI Taxonomy" id="756272"/>
    <lineage>
        <taxon>Bacteria</taxon>
        <taxon>Pseudomonadati</taxon>
        <taxon>Planctomycetota</taxon>
        <taxon>Planctomycetia</taxon>
        <taxon>Planctomycetales</taxon>
        <taxon>Planctomycetaceae</taxon>
        <taxon>Rubinisphaera</taxon>
    </lineage>
</organism>
<proteinExistence type="inferred from homology"/>
<evidence type="ECO:0000256" key="3">
    <source>
        <dbReference type="ARBA" id="ARBA00022777"/>
    </source>
</evidence>
<accession>F0SK46</accession>
<keyword evidence="7" id="KW-1185">Reference proteome</keyword>
<feature type="domain" description="Carbohydrate kinase FGGY C-terminal" evidence="5">
    <location>
        <begin position="306"/>
        <end position="470"/>
    </location>
</feature>
<evidence type="ECO:0000259" key="5">
    <source>
        <dbReference type="Pfam" id="PF02782"/>
    </source>
</evidence>
<evidence type="ECO:0000259" key="4">
    <source>
        <dbReference type="Pfam" id="PF00370"/>
    </source>
</evidence>
<dbReference type="Gene3D" id="3.30.420.40">
    <property type="match status" value="2"/>
</dbReference>
<dbReference type="GO" id="GO:0005975">
    <property type="term" value="P:carbohydrate metabolic process"/>
    <property type="evidence" value="ECO:0007669"/>
    <property type="project" value="InterPro"/>
</dbReference>
<dbReference type="eggNOG" id="COG1070">
    <property type="taxonomic scope" value="Bacteria"/>
</dbReference>
<dbReference type="AlphaFoldDB" id="F0SK46"/>
<dbReference type="Pfam" id="PF00370">
    <property type="entry name" value="FGGY_N"/>
    <property type="match status" value="1"/>
</dbReference>
<gene>
    <name evidence="6" type="ordered locus">Plabr_2171</name>
</gene>
<dbReference type="PANTHER" id="PTHR43095">
    <property type="entry name" value="SUGAR KINASE"/>
    <property type="match status" value="1"/>
</dbReference>
<reference evidence="7" key="1">
    <citation type="submission" date="2011-02" db="EMBL/GenBank/DDBJ databases">
        <title>The complete genome of Planctomyces brasiliensis DSM 5305.</title>
        <authorList>
            <person name="Lucas S."/>
            <person name="Copeland A."/>
            <person name="Lapidus A."/>
            <person name="Bruce D."/>
            <person name="Goodwin L."/>
            <person name="Pitluck S."/>
            <person name="Kyrpides N."/>
            <person name="Mavromatis K."/>
            <person name="Pagani I."/>
            <person name="Ivanova N."/>
            <person name="Ovchinnikova G."/>
            <person name="Lu M."/>
            <person name="Detter J.C."/>
            <person name="Han C."/>
            <person name="Land M."/>
            <person name="Hauser L."/>
            <person name="Markowitz V."/>
            <person name="Cheng J.-F."/>
            <person name="Hugenholtz P."/>
            <person name="Woyke T."/>
            <person name="Wu D."/>
            <person name="Tindall B."/>
            <person name="Pomrenke H.G."/>
            <person name="Brambilla E."/>
            <person name="Klenk H.-P."/>
            <person name="Eisen J.A."/>
        </authorList>
    </citation>
    <scope>NUCLEOTIDE SEQUENCE [LARGE SCALE GENOMIC DNA]</scope>
    <source>
        <strain evidence="7">ATCC 49424 / DSM 5305 / JCM 21570 / NBRC 103401 / IFAM 1448</strain>
    </source>
</reference>
<dbReference type="InterPro" id="IPR018485">
    <property type="entry name" value="FGGY_C"/>
</dbReference>
<dbReference type="InterPro" id="IPR000577">
    <property type="entry name" value="Carb_kinase_FGGY"/>
</dbReference>
<dbReference type="InterPro" id="IPR018484">
    <property type="entry name" value="FGGY_N"/>
</dbReference>
<dbReference type="EC" id="2.7.1.14" evidence="6"/>
<dbReference type="STRING" id="756272.Plabr_2171"/>
<protein>
    <submittedName>
        <fullName evidence="6">Sedoheptulokinase</fullName>
        <ecNumber evidence="6">2.7.1.14</ecNumber>
    </submittedName>
</protein>
<comment type="similarity">
    <text evidence="1">Belongs to the FGGY kinase family.</text>
</comment>
<sequence length="476" mass="51006">MPILLGLDLGTTSVSAVAIDEAGTLLHAANRAHHAYVDGLPEGHAEQDLSAIEQAARDCLGEILAAASEPPVCLALTGQMHGFLFCDAAGSPLSRLITWQDRRCLQADAGGQSPLEELRSRLPSDVASKLGCQIRAGYAIATWFAMQRREQLPQSDYRLCDVTAAIAQTLTGSQSGSFSSASTKLGSRLKIDPTFAASWGVWDQTQNSYCEEMLVAAGLEVDRLPQAVASGSQCGRVSAAAAEQWGLPEGMPVMVGIGDNQASFLGAVQSSEEEVLINIGTGGQVAWSHSASTDHPAIEIRPFVGKQFLHVGAGLAGGDAYAWLVGQLQSWLAEFEVSVDEEQIHRILADAHARLTPEEKKSAPVCEPFFRGTRTDPDRRGVLSNLGQNNTQLGQLTHAVIAGVVDCLCEQYELSNAPLAGRKRVVVAGNFFQHHRWAADRIAERWQIPVVFPDQREQAARGAALLALRNMENGSP</sequence>
<dbReference type="PIRSF" id="PIRSF000538">
    <property type="entry name" value="GlpK"/>
    <property type="match status" value="1"/>
</dbReference>
<dbReference type="CDD" id="cd07777">
    <property type="entry name" value="ASKHA_NBD_FGGY_SHK"/>
    <property type="match status" value="1"/>
</dbReference>
<dbReference type="PANTHER" id="PTHR43095:SF5">
    <property type="entry name" value="XYLULOSE KINASE"/>
    <property type="match status" value="1"/>
</dbReference>
<dbReference type="Pfam" id="PF02782">
    <property type="entry name" value="FGGY_C"/>
    <property type="match status" value="1"/>
</dbReference>
<dbReference type="OrthoDB" id="8434698at2"/>
<dbReference type="EMBL" id="CP002546">
    <property type="protein sequence ID" value="ADY59773.1"/>
    <property type="molecule type" value="Genomic_DNA"/>
</dbReference>
<keyword evidence="3" id="KW-0418">Kinase</keyword>
<name>F0SK46_RUBBR</name>
<evidence type="ECO:0000313" key="7">
    <source>
        <dbReference type="Proteomes" id="UP000006860"/>
    </source>
</evidence>
<dbReference type="SUPFAM" id="SSF53067">
    <property type="entry name" value="Actin-like ATPase domain"/>
    <property type="match status" value="2"/>
</dbReference>
<dbReference type="InterPro" id="IPR043129">
    <property type="entry name" value="ATPase_NBD"/>
</dbReference>
<evidence type="ECO:0000313" key="6">
    <source>
        <dbReference type="EMBL" id="ADY59773.1"/>
    </source>
</evidence>
<dbReference type="RefSeq" id="WP_013628497.1">
    <property type="nucleotide sequence ID" value="NC_015174.1"/>
</dbReference>
<evidence type="ECO:0000256" key="1">
    <source>
        <dbReference type="ARBA" id="ARBA00009156"/>
    </source>
</evidence>
<feature type="domain" description="Carbohydrate kinase FGGY N-terminal" evidence="4">
    <location>
        <begin position="4"/>
        <end position="266"/>
    </location>
</feature>
<dbReference type="GO" id="GO:0050277">
    <property type="term" value="F:sedoheptulokinase activity"/>
    <property type="evidence" value="ECO:0007669"/>
    <property type="project" value="UniProtKB-EC"/>
</dbReference>
<dbReference type="Proteomes" id="UP000006860">
    <property type="component" value="Chromosome"/>
</dbReference>
<evidence type="ECO:0000256" key="2">
    <source>
        <dbReference type="ARBA" id="ARBA00022679"/>
    </source>
</evidence>
<keyword evidence="2 6" id="KW-0808">Transferase</keyword>
<dbReference type="KEGG" id="pbs:Plabr_2171"/>
<dbReference type="InterPro" id="IPR050406">
    <property type="entry name" value="FGGY_Carb_Kinase"/>
</dbReference>